<dbReference type="SMART" id="SM00574">
    <property type="entry name" value="POX"/>
    <property type="match status" value="1"/>
</dbReference>
<evidence type="ECO:0000313" key="12">
    <source>
        <dbReference type="Proteomes" id="UP000235145"/>
    </source>
</evidence>
<feature type="region of interest" description="Disordered" evidence="9">
    <location>
        <begin position="1"/>
        <end position="20"/>
    </location>
</feature>
<dbReference type="SUPFAM" id="SSF46689">
    <property type="entry name" value="Homeodomain-like"/>
    <property type="match status" value="1"/>
</dbReference>
<evidence type="ECO:0000256" key="1">
    <source>
        <dbReference type="ARBA" id="ARBA00004123"/>
    </source>
</evidence>
<proteinExistence type="inferred from homology"/>
<keyword evidence="4 8" id="KW-0238">DNA-binding</keyword>
<comment type="subcellular location">
    <subcellularLocation>
        <location evidence="1 8">Nucleus</location>
    </subcellularLocation>
</comment>
<evidence type="ECO:0000259" key="10">
    <source>
        <dbReference type="PROSITE" id="PS50071"/>
    </source>
</evidence>
<dbReference type="PANTHER" id="PTHR11850">
    <property type="entry name" value="HOMEOBOX PROTEIN TRANSCRIPTION FACTORS"/>
    <property type="match status" value="1"/>
</dbReference>
<dbReference type="AlphaFoldDB" id="A0A9R1VLN4"/>
<keyword evidence="6" id="KW-0804">Transcription</keyword>
<accession>A0A9R1VLN4</accession>
<dbReference type="InterPro" id="IPR050224">
    <property type="entry name" value="TALE_homeobox"/>
</dbReference>
<dbReference type="GO" id="GO:0005634">
    <property type="term" value="C:nucleus"/>
    <property type="evidence" value="ECO:0000318"/>
    <property type="project" value="GO_Central"/>
</dbReference>
<dbReference type="PROSITE" id="PS50071">
    <property type="entry name" value="HOMEOBOX_2"/>
    <property type="match status" value="1"/>
</dbReference>
<comment type="similarity">
    <text evidence="2">Belongs to the TALE/BELL homeobox family.</text>
</comment>
<dbReference type="GO" id="GO:0006355">
    <property type="term" value="P:regulation of DNA-templated transcription"/>
    <property type="evidence" value="ECO:0007669"/>
    <property type="project" value="InterPro"/>
</dbReference>
<evidence type="ECO:0000256" key="9">
    <source>
        <dbReference type="SAM" id="MobiDB-lite"/>
    </source>
</evidence>
<evidence type="ECO:0000256" key="6">
    <source>
        <dbReference type="ARBA" id="ARBA00023163"/>
    </source>
</evidence>
<dbReference type="Gramene" id="rna-gnl|WGS:NBSK|LSAT_5X120400_mrna">
    <property type="protein sequence ID" value="cds-PLY85387.1"/>
    <property type="gene ID" value="gene-LSAT_5X120400"/>
</dbReference>
<dbReference type="Pfam" id="PF05920">
    <property type="entry name" value="Homeobox_KN"/>
    <property type="match status" value="1"/>
</dbReference>
<dbReference type="OrthoDB" id="10056939at2759"/>
<keyword evidence="3" id="KW-0805">Transcription regulation</keyword>
<evidence type="ECO:0000313" key="11">
    <source>
        <dbReference type="EMBL" id="KAJ0208535.1"/>
    </source>
</evidence>
<dbReference type="Pfam" id="PF07526">
    <property type="entry name" value="POX"/>
    <property type="match status" value="1"/>
</dbReference>
<evidence type="ECO:0000256" key="7">
    <source>
        <dbReference type="ARBA" id="ARBA00023242"/>
    </source>
</evidence>
<dbReference type="Gene3D" id="1.10.10.60">
    <property type="entry name" value="Homeodomain-like"/>
    <property type="match status" value="1"/>
</dbReference>
<name>A0A9R1VLN4_LACSA</name>
<evidence type="ECO:0000256" key="5">
    <source>
        <dbReference type="ARBA" id="ARBA00023155"/>
    </source>
</evidence>
<feature type="domain" description="Homeobox" evidence="10">
    <location>
        <begin position="296"/>
        <end position="337"/>
    </location>
</feature>
<dbReference type="InterPro" id="IPR009057">
    <property type="entry name" value="Homeodomain-like_sf"/>
</dbReference>
<comment type="caution">
    <text evidence="11">The sequence shown here is derived from an EMBL/GenBank/DDBJ whole genome shotgun (WGS) entry which is preliminary data.</text>
</comment>
<dbReference type="InterPro" id="IPR001356">
    <property type="entry name" value="HD"/>
</dbReference>
<keyword evidence="12" id="KW-1185">Reference proteome</keyword>
<evidence type="ECO:0000256" key="4">
    <source>
        <dbReference type="ARBA" id="ARBA00023125"/>
    </source>
</evidence>
<dbReference type="InterPro" id="IPR008422">
    <property type="entry name" value="KN_HD"/>
</dbReference>
<dbReference type="Proteomes" id="UP000235145">
    <property type="component" value="Unassembled WGS sequence"/>
</dbReference>
<gene>
    <name evidence="11" type="ORF">LSAT_V11C500272030</name>
</gene>
<organism evidence="11 12">
    <name type="scientific">Lactuca sativa</name>
    <name type="common">Garden lettuce</name>
    <dbReference type="NCBI Taxonomy" id="4236"/>
    <lineage>
        <taxon>Eukaryota</taxon>
        <taxon>Viridiplantae</taxon>
        <taxon>Streptophyta</taxon>
        <taxon>Embryophyta</taxon>
        <taxon>Tracheophyta</taxon>
        <taxon>Spermatophyta</taxon>
        <taxon>Magnoliopsida</taxon>
        <taxon>eudicotyledons</taxon>
        <taxon>Gunneridae</taxon>
        <taxon>Pentapetalae</taxon>
        <taxon>asterids</taxon>
        <taxon>campanulids</taxon>
        <taxon>Asterales</taxon>
        <taxon>Asteraceae</taxon>
        <taxon>Cichorioideae</taxon>
        <taxon>Cichorieae</taxon>
        <taxon>Lactucinae</taxon>
        <taxon>Lactuca</taxon>
    </lineage>
</organism>
<dbReference type="GO" id="GO:0003677">
    <property type="term" value="F:DNA binding"/>
    <property type="evidence" value="ECO:0007669"/>
    <property type="project" value="UniProtKB-UniRule"/>
</dbReference>
<evidence type="ECO:0000256" key="3">
    <source>
        <dbReference type="ARBA" id="ARBA00023015"/>
    </source>
</evidence>
<dbReference type="CDD" id="cd00086">
    <property type="entry name" value="homeodomain"/>
    <property type="match status" value="1"/>
</dbReference>
<evidence type="ECO:0000256" key="8">
    <source>
        <dbReference type="PROSITE-ProRule" id="PRU00108"/>
    </source>
</evidence>
<protein>
    <recommendedName>
        <fullName evidence="10">Homeobox domain-containing protein</fullName>
    </recommendedName>
</protein>
<sequence>MSTYIPSFNNERINQPSSPESPIPIENLIMCIPNVGGVHDSGVSQQRFCESSIGLLRDSTSHEIMDQMVSSIPPYGIRFHSDHDHCVNTIVDFPLAYENSQDSKSYLHGIGNVISDSKYLKATQNLLDDVVNVKKAMKQHCKHDSMNNSKDAFGILKNRCESSPVSASEKQDLQNNMTKLSSMLNEVDRRYKQYYHQMQIVVSSFEALAGCGASSPYTTLILQTISCQFRFIKDAIKSQIEIISTRLCKRELNEEGIGIPRLRFVDQKVRKQHRHIWRPQRGLPESCVSILRAWLFEHFLHPYPKDSEKNMLARQTGLTKTQVTNWFINARVRLWKPMVEEMYKQESIDSSSPKVA</sequence>
<feature type="DNA-binding region" description="Homeobox" evidence="8">
    <location>
        <begin position="298"/>
        <end position="338"/>
    </location>
</feature>
<keyword evidence="7 8" id="KW-0539">Nucleus</keyword>
<dbReference type="EMBL" id="NBSK02000005">
    <property type="protein sequence ID" value="KAJ0208535.1"/>
    <property type="molecule type" value="Genomic_DNA"/>
</dbReference>
<reference evidence="11 12" key="1">
    <citation type="journal article" date="2017" name="Nat. Commun.">
        <title>Genome assembly with in vitro proximity ligation data and whole-genome triplication in lettuce.</title>
        <authorList>
            <person name="Reyes-Chin-Wo S."/>
            <person name="Wang Z."/>
            <person name="Yang X."/>
            <person name="Kozik A."/>
            <person name="Arikit S."/>
            <person name="Song C."/>
            <person name="Xia L."/>
            <person name="Froenicke L."/>
            <person name="Lavelle D.O."/>
            <person name="Truco M.J."/>
            <person name="Xia R."/>
            <person name="Zhu S."/>
            <person name="Xu C."/>
            <person name="Xu H."/>
            <person name="Xu X."/>
            <person name="Cox K."/>
            <person name="Korf I."/>
            <person name="Meyers B.C."/>
            <person name="Michelmore R.W."/>
        </authorList>
    </citation>
    <scope>NUCLEOTIDE SEQUENCE [LARGE SCALE GENOMIC DNA]</scope>
    <source>
        <strain evidence="12">cv. Salinas</strain>
        <tissue evidence="11">Seedlings</tissue>
    </source>
</reference>
<keyword evidence="5 8" id="KW-0371">Homeobox</keyword>
<dbReference type="InterPro" id="IPR006563">
    <property type="entry name" value="POX_dom"/>
</dbReference>
<evidence type="ECO:0000256" key="2">
    <source>
        <dbReference type="ARBA" id="ARBA00006454"/>
    </source>
</evidence>
<feature type="compositionally biased region" description="Polar residues" evidence="9">
    <location>
        <begin position="1"/>
        <end position="15"/>
    </location>
</feature>
<dbReference type="SMART" id="SM00389">
    <property type="entry name" value="HOX"/>
    <property type="match status" value="1"/>
</dbReference>